<feature type="coiled-coil region" evidence="1">
    <location>
        <begin position="138"/>
        <end position="436"/>
    </location>
</feature>
<reference evidence="2" key="1">
    <citation type="submission" date="2015-07" db="EMBL/GenBank/DDBJ databases">
        <title>Adaptation to a free-living lifestyle via gene acquisitions in the diplomonad Trepomonas sp. PC1.</title>
        <authorList>
            <person name="Xu F."/>
            <person name="Jerlstrom-Hultqvist J."/>
            <person name="Kolisko M."/>
            <person name="Simpson A.G.B."/>
            <person name="Roger A.J."/>
            <person name="Svard S.G."/>
            <person name="Andersson J.O."/>
        </authorList>
    </citation>
    <scope>NUCLEOTIDE SEQUENCE</scope>
    <source>
        <strain evidence="2">PC1</strain>
    </source>
</reference>
<evidence type="ECO:0000256" key="1">
    <source>
        <dbReference type="SAM" id="Coils"/>
    </source>
</evidence>
<gene>
    <name evidence="2" type="ORF">TPC1_30977</name>
</gene>
<dbReference type="EMBL" id="GDID01007078">
    <property type="protein sequence ID" value="JAP89528.1"/>
    <property type="molecule type" value="Transcribed_RNA"/>
</dbReference>
<accession>A0A146JZB9</accession>
<keyword evidence="1" id="KW-0175">Coiled coil</keyword>
<protein>
    <submittedName>
        <fullName evidence="2">Uncharacterized protein</fullName>
    </submittedName>
</protein>
<proteinExistence type="predicted"/>
<feature type="coiled-coil region" evidence="1">
    <location>
        <begin position="40"/>
        <end position="102"/>
    </location>
</feature>
<feature type="non-terminal residue" evidence="2">
    <location>
        <position position="1"/>
    </location>
</feature>
<organism evidence="2">
    <name type="scientific">Trepomonas sp. PC1</name>
    <dbReference type="NCBI Taxonomy" id="1076344"/>
    <lineage>
        <taxon>Eukaryota</taxon>
        <taxon>Metamonada</taxon>
        <taxon>Diplomonadida</taxon>
        <taxon>Hexamitidae</taxon>
        <taxon>Hexamitinae</taxon>
        <taxon>Trepomonas</taxon>
    </lineage>
</organism>
<sequence>LTFTTGTNQISDELQTIEQKFEYIKEVQSFKRVAIPKIEYETLLNNYQKLLLKEQNYESERANEQLALRVLQDQQRQVQQRYSRLQSENDKLVDEILQIAKKKFGKLLSVPEALRLFKLVDTQEFGIQTVVCQLDEENALLKAEVELLRQKQNAENAEKEKEVDSEKYLEAVTETNTLKNLLRKTTLELNQYKTLVQELENQVKELSYSQTDSQKLIQQLQQETAAALQEKRQLAEETRLQKAELQISAQNLEKLQQEFDVVNQKYKLLKKDAKFEKIAQQCTQQTAQIQLLNQQAKFQQEAVRAAQDEAKKIGNELFQCKQQLRAVQDSEKRMEKAMKDVEKFKQNFKQFDVDLFMQLQNSFEQLKTEKEELAKQEEENKAKLAEEIAIFKEEVAKLQGEKITFQNDIFQLNQKLQSALILNEKQKQDIEFLINEAK</sequence>
<evidence type="ECO:0000313" key="2">
    <source>
        <dbReference type="EMBL" id="JAP89528.1"/>
    </source>
</evidence>
<name>A0A146JZB9_9EUKA</name>
<dbReference type="AlphaFoldDB" id="A0A146JZB9"/>